<proteinExistence type="predicted"/>
<dbReference type="AlphaFoldDB" id="A0A6C0BVU5"/>
<organism evidence="1">
    <name type="scientific">viral metagenome</name>
    <dbReference type="NCBI Taxonomy" id="1070528"/>
    <lineage>
        <taxon>unclassified sequences</taxon>
        <taxon>metagenomes</taxon>
        <taxon>organismal metagenomes</taxon>
    </lineage>
</organism>
<protein>
    <submittedName>
        <fullName evidence="1">Uncharacterized protein</fullName>
    </submittedName>
</protein>
<dbReference type="EMBL" id="MN739255">
    <property type="protein sequence ID" value="QHS95694.1"/>
    <property type="molecule type" value="Genomic_DNA"/>
</dbReference>
<reference evidence="1" key="1">
    <citation type="journal article" date="2020" name="Nature">
        <title>Giant virus diversity and host interactions through global metagenomics.</title>
        <authorList>
            <person name="Schulz F."/>
            <person name="Roux S."/>
            <person name="Paez-Espino D."/>
            <person name="Jungbluth S."/>
            <person name="Walsh D.A."/>
            <person name="Denef V.J."/>
            <person name="McMahon K.D."/>
            <person name="Konstantinidis K.T."/>
            <person name="Eloe-Fadrosh E.A."/>
            <person name="Kyrpides N.C."/>
            <person name="Woyke T."/>
        </authorList>
    </citation>
    <scope>NUCLEOTIDE SEQUENCE</scope>
    <source>
        <strain evidence="1">GVMAG-M-3300018868-6</strain>
    </source>
</reference>
<accession>A0A6C0BVU5</accession>
<name>A0A6C0BVU5_9ZZZZ</name>
<evidence type="ECO:0000313" key="1">
    <source>
        <dbReference type="EMBL" id="QHS95694.1"/>
    </source>
</evidence>
<sequence>MTPYFLGFSVKFCDHYGKASKKYWNFGEKTRLLKNGHL</sequence>